<dbReference type="PROSITE" id="PS50011">
    <property type="entry name" value="PROTEIN_KINASE_DOM"/>
    <property type="match status" value="1"/>
</dbReference>
<dbReference type="OrthoDB" id="5579860at2759"/>
<dbReference type="EC" id="2.7.11.1" evidence="1"/>
<dbReference type="InterPro" id="IPR017441">
    <property type="entry name" value="Protein_kinase_ATP_BS"/>
</dbReference>
<name>A0A409YG65_9AGAR</name>
<proteinExistence type="predicted"/>
<reference evidence="6 7" key="1">
    <citation type="journal article" date="2018" name="Evol. Lett.">
        <title>Horizontal gene cluster transfer increased hallucinogenic mushroom diversity.</title>
        <authorList>
            <person name="Reynolds H.T."/>
            <person name="Vijayakumar V."/>
            <person name="Gluck-Thaler E."/>
            <person name="Korotkin H.B."/>
            <person name="Matheny P.B."/>
            <person name="Slot J.C."/>
        </authorList>
    </citation>
    <scope>NUCLEOTIDE SEQUENCE [LARGE SCALE GENOMIC DNA]</scope>
    <source>
        <strain evidence="6 7">2629</strain>
    </source>
</reference>
<gene>
    <name evidence="6" type="ORF">CVT24_011126</name>
</gene>
<keyword evidence="2 4" id="KW-0547">Nucleotide-binding</keyword>
<dbReference type="PROSITE" id="PS00107">
    <property type="entry name" value="PROTEIN_KINASE_ATP"/>
    <property type="match status" value="1"/>
</dbReference>
<evidence type="ECO:0000313" key="7">
    <source>
        <dbReference type="Proteomes" id="UP000284842"/>
    </source>
</evidence>
<dbReference type="Proteomes" id="UP000284842">
    <property type="component" value="Unassembled WGS sequence"/>
</dbReference>
<dbReference type="GO" id="GO:0004674">
    <property type="term" value="F:protein serine/threonine kinase activity"/>
    <property type="evidence" value="ECO:0007669"/>
    <property type="project" value="UniProtKB-EC"/>
</dbReference>
<dbReference type="InterPro" id="IPR008271">
    <property type="entry name" value="Ser/Thr_kinase_AS"/>
</dbReference>
<comment type="caution">
    <text evidence="6">The sequence shown here is derived from an EMBL/GenBank/DDBJ whole genome shotgun (WGS) entry which is preliminary data.</text>
</comment>
<dbReference type="InParanoid" id="A0A409YG65"/>
<evidence type="ECO:0000313" key="6">
    <source>
        <dbReference type="EMBL" id="PPR02003.1"/>
    </source>
</evidence>
<dbReference type="STRING" id="181874.A0A409YG65"/>
<dbReference type="PANTHER" id="PTHR11909">
    <property type="entry name" value="CASEIN KINASE-RELATED"/>
    <property type="match status" value="1"/>
</dbReference>
<sequence length="571" mass="64610">MVTQKVPGLCLKLGKGLGSGAFSHVFSAEDVTSKAMYAVKKSRASLKLKRPLLAYEGRLLKLLEGHPAIPRVIGYKHAPHFEYLALQKLWQPLDRRDRLSVRDIASIGRQMLSALKHIHSHRIVHRDVKPSNILTYRDRDYSRVCLIDFGLARPCISGTPSIIDLVKERMHVVGTLAYASLNAYKGIDLNPRDDLESLAFVLLSLLRGSLPWHNLCDSGTGTAVGRIIHIRRKMENWTGARLAEGHPAIFGKLLDYARGLGFNEPIDYNTFIDSLHALGQDTTTLSTLAKPSSETEKPPLAFPVEKGQLVLLQLDIPVSVEGYTTRHENTSYKDNPLFSTEEWIAPLRPAIVVSTERDYLSCPVITTIPCSTSLGDKEVEHVSLLKVEINVPALASLPCYAFPRAVKFVCSPQQPFVPTVWKVPEEEADKLSSQFERRVATFNWAETKNPNPNIRYDTRIRFQSPSFYANIVPLDPAVLNTTHLNGTPIDWEGRRGWFDECVKIARRRSWEDGGRWTGFTERPEVNDGPENSYFAYDYSEWEFRQQERDIEQSLPDEESIEIPEVHQIIEK</sequence>
<dbReference type="PROSITE" id="PS00108">
    <property type="entry name" value="PROTEIN_KINASE_ST"/>
    <property type="match status" value="1"/>
</dbReference>
<organism evidence="6 7">
    <name type="scientific">Panaeolus cyanescens</name>
    <dbReference type="NCBI Taxonomy" id="181874"/>
    <lineage>
        <taxon>Eukaryota</taxon>
        <taxon>Fungi</taxon>
        <taxon>Dikarya</taxon>
        <taxon>Basidiomycota</taxon>
        <taxon>Agaricomycotina</taxon>
        <taxon>Agaricomycetes</taxon>
        <taxon>Agaricomycetidae</taxon>
        <taxon>Agaricales</taxon>
        <taxon>Agaricineae</taxon>
        <taxon>Galeropsidaceae</taxon>
        <taxon>Panaeolus</taxon>
    </lineage>
</organism>
<evidence type="ECO:0000256" key="3">
    <source>
        <dbReference type="ARBA" id="ARBA00022840"/>
    </source>
</evidence>
<dbReference type="GO" id="GO:0005524">
    <property type="term" value="F:ATP binding"/>
    <property type="evidence" value="ECO:0007669"/>
    <property type="project" value="UniProtKB-UniRule"/>
</dbReference>
<dbReference type="InterPro" id="IPR050235">
    <property type="entry name" value="CK1_Ser-Thr_kinase"/>
</dbReference>
<evidence type="ECO:0000256" key="1">
    <source>
        <dbReference type="ARBA" id="ARBA00012513"/>
    </source>
</evidence>
<feature type="domain" description="Protein kinase" evidence="5">
    <location>
        <begin position="11"/>
        <end position="279"/>
    </location>
</feature>
<accession>A0A409YG65</accession>
<dbReference type="SUPFAM" id="SSF56112">
    <property type="entry name" value="Protein kinase-like (PK-like)"/>
    <property type="match status" value="1"/>
</dbReference>
<dbReference type="InterPro" id="IPR011009">
    <property type="entry name" value="Kinase-like_dom_sf"/>
</dbReference>
<evidence type="ECO:0000256" key="2">
    <source>
        <dbReference type="ARBA" id="ARBA00022741"/>
    </source>
</evidence>
<dbReference type="EMBL" id="NHTK01001195">
    <property type="protein sequence ID" value="PPR02003.1"/>
    <property type="molecule type" value="Genomic_DNA"/>
</dbReference>
<keyword evidence="3 4" id="KW-0067">ATP-binding</keyword>
<evidence type="ECO:0000256" key="4">
    <source>
        <dbReference type="PROSITE-ProRule" id="PRU10141"/>
    </source>
</evidence>
<dbReference type="Gene3D" id="1.10.510.10">
    <property type="entry name" value="Transferase(Phosphotransferase) domain 1"/>
    <property type="match status" value="1"/>
</dbReference>
<dbReference type="Pfam" id="PF00069">
    <property type="entry name" value="Pkinase"/>
    <property type="match status" value="1"/>
</dbReference>
<dbReference type="SMART" id="SM00220">
    <property type="entry name" value="S_TKc"/>
    <property type="match status" value="1"/>
</dbReference>
<keyword evidence="7" id="KW-1185">Reference proteome</keyword>
<dbReference type="InterPro" id="IPR000719">
    <property type="entry name" value="Prot_kinase_dom"/>
</dbReference>
<evidence type="ECO:0000259" key="5">
    <source>
        <dbReference type="PROSITE" id="PS50011"/>
    </source>
</evidence>
<protein>
    <recommendedName>
        <fullName evidence="1">non-specific serine/threonine protein kinase</fullName>
        <ecNumber evidence="1">2.7.11.1</ecNumber>
    </recommendedName>
</protein>
<feature type="binding site" evidence="4">
    <location>
        <position position="41"/>
    </location>
    <ligand>
        <name>ATP</name>
        <dbReference type="ChEBI" id="CHEBI:30616"/>
    </ligand>
</feature>
<dbReference type="AlphaFoldDB" id="A0A409YG65"/>